<dbReference type="InterPro" id="IPR012337">
    <property type="entry name" value="RNaseH-like_sf"/>
</dbReference>
<dbReference type="AlphaFoldDB" id="A0AAV3QGH0"/>
<keyword evidence="2" id="KW-1185">Reference proteome</keyword>
<dbReference type="Gene3D" id="3.30.420.10">
    <property type="entry name" value="Ribonuclease H-like superfamily/Ribonuclease H"/>
    <property type="match status" value="1"/>
</dbReference>
<comment type="caution">
    <text evidence="1">The sequence shown here is derived from an EMBL/GenBank/DDBJ whole genome shotgun (WGS) entry which is preliminary data.</text>
</comment>
<dbReference type="EMBL" id="BAABME010004231">
    <property type="protein sequence ID" value="GAA0161628.1"/>
    <property type="molecule type" value="Genomic_DNA"/>
</dbReference>
<evidence type="ECO:0000313" key="1">
    <source>
        <dbReference type="EMBL" id="GAA0161628.1"/>
    </source>
</evidence>
<organism evidence="1 2">
    <name type="scientific">Lithospermum erythrorhizon</name>
    <name type="common">Purple gromwell</name>
    <name type="synonym">Lithospermum officinale var. erythrorhizon</name>
    <dbReference type="NCBI Taxonomy" id="34254"/>
    <lineage>
        <taxon>Eukaryota</taxon>
        <taxon>Viridiplantae</taxon>
        <taxon>Streptophyta</taxon>
        <taxon>Embryophyta</taxon>
        <taxon>Tracheophyta</taxon>
        <taxon>Spermatophyta</taxon>
        <taxon>Magnoliopsida</taxon>
        <taxon>eudicotyledons</taxon>
        <taxon>Gunneridae</taxon>
        <taxon>Pentapetalae</taxon>
        <taxon>asterids</taxon>
        <taxon>lamiids</taxon>
        <taxon>Boraginales</taxon>
        <taxon>Boraginaceae</taxon>
        <taxon>Boraginoideae</taxon>
        <taxon>Lithospermeae</taxon>
        <taxon>Lithospermum</taxon>
    </lineage>
</organism>
<accession>A0AAV3QGH0</accession>
<dbReference type="Gene3D" id="1.10.340.70">
    <property type="match status" value="1"/>
</dbReference>
<protein>
    <recommendedName>
        <fullName evidence="3">Integrase catalytic domain-containing protein</fullName>
    </recommendedName>
</protein>
<dbReference type="PANTHER" id="PTHR48475:SF2">
    <property type="entry name" value="RIBONUCLEASE H"/>
    <property type="match status" value="1"/>
</dbReference>
<gene>
    <name evidence="1" type="ORF">LIER_17900</name>
</gene>
<dbReference type="GO" id="GO:0003676">
    <property type="term" value="F:nucleic acid binding"/>
    <property type="evidence" value="ECO:0007669"/>
    <property type="project" value="InterPro"/>
</dbReference>
<dbReference type="InterPro" id="IPR036397">
    <property type="entry name" value="RNaseH_sf"/>
</dbReference>
<dbReference type="SUPFAM" id="SSF53098">
    <property type="entry name" value="Ribonuclease H-like"/>
    <property type="match status" value="1"/>
</dbReference>
<evidence type="ECO:0008006" key="3">
    <source>
        <dbReference type="Google" id="ProtNLM"/>
    </source>
</evidence>
<name>A0AAV3QGH0_LITER</name>
<evidence type="ECO:0000313" key="2">
    <source>
        <dbReference type="Proteomes" id="UP001454036"/>
    </source>
</evidence>
<reference evidence="1 2" key="1">
    <citation type="submission" date="2024-01" db="EMBL/GenBank/DDBJ databases">
        <title>The complete chloroplast genome sequence of Lithospermum erythrorhizon: insights into the phylogenetic relationship among Boraginaceae species and the maternal lineages of purple gromwells.</title>
        <authorList>
            <person name="Okada T."/>
            <person name="Watanabe K."/>
        </authorList>
    </citation>
    <scope>NUCLEOTIDE SEQUENCE [LARGE SCALE GENOMIC DNA]</scope>
</reference>
<proteinExistence type="predicted"/>
<dbReference type="Proteomes" id="UP001454036">
    <property type="component" value="Unassembled WGS sequence"/>
</dbReference>
<sequence>MCSTMEGEGGFSEAWYSSILDLLRTGTFPEDPPVANKIQRQSLRYPLLDGVLYRRSFQGSLLKCVTQEEGLMAVKEVREGMWRSHINGKALTQKILRLGDFRPLVAKDARDHVWRCDSCQRDAIIPHQPLQEMVSMLCPIAVYQWGVDIVVDLPRMSGSKKYAIVVVDYFTKWVAAKPIPWQDQE</sequence>
<dbReference type="PANTHER" id="PTHR48475">
    <property type="entry name" value="RIBONUCLEASE H"/>
    <property type="match status" value="1"/>
</dbReference>